<name>A0A8B8F3W6_9HEMI</name>
<organism evidence="1 2">
    <name type="scientific">Sipha flava</name>
    <name type="common">yellow sugarcane aphid</name>
    <dbReference type="NCBI Taxonomy" id="143950"/>
    <lineage>
        <taxon>Eukaryota</taxon>
        <taxon>Metazoa</taxon>
        <taxon>Ecdysozoa</taxon>
        <taxon>Arthropoda</taxon>
        <taxon>Hexapoda</taxon>
        <taxon>Insecta</taxon>
        <taxon>Pterygota</taxon>
        <taxon>Neoptera</taxon>
        <taxon>Paraneoptera</taxon>
        <taxon>Hemiptera</taxon>
        <taxon>Sternorrhyncha</taxon>
        <taxon>Aphidomorpha</taxon>
        <taxon>Aphidoidea</taxon>
        <taxon>Aphididae</taxon>
        <taxon>Sipha</taxon>
    </lineage>
</organism>
<evidence type="ECO:0000313" key="1">
    <source>
        <dbReference type="Proteomes" id="UP000694846"/>
    </source>
</evidence>
<gene>
    <name evidence="2" type="primary">LOC112679628</name>
</gene>
<dbReference type="GeneID" id="112679628"/>
<protein>
    <submittedName>
        <fullName evidence="2">Uncharacterized protein LOC112679628</fullName>
    </submittedName>
</protein>
<evidence type="ECO:0000313" key="2">
    <source>
        <dbReference type="RefSeq" id="XP_025405300.1"/>
    </source>
</evidence>
<accession>A0A8B8F3W6</accession>
<dbReference type="AlphaFoldDB" id="A0A8B8F3W6"/>
<dbReference type="RefSeq" id="XP_025405300.1">
    <property type="nucleotide sequence ID" value="XM_025549515.1"/>
</dbReference>
<dbReference type="Proteomes" id="UP000694846">
    <property type="component" value="Unplaced"/>
</dbReference>
<proteinExistence type="predicted"/>
<keyword evidence="1" id="KW-1185">Reference proteome</keyword>
<sequence length="252" mass="29022">MENFNPKSEFYIRMNKYYLDKPGKKPYTNMKIETIIAEITDAKLNKGAKKIRDYYILQKYDVLTVAEKKYLIHKKTDDKDDIKICKIESTEDFCDLCKTNQKIEEEREAAHIGQNKAAKRMLQVIIPTFNINDCITIPVPKVDRGPLDPTRIIAVIVEKRNELYRVKTEHGLIKGWLSSGNMQRTTSYFISANQVDKQNELTLRETVKIISGGQGFLSCTCKSACQTKRFACFKSSIKCNSRCHNSLNCLNK</sequence>
<reference evidence="2" key="1">
    <citation type="submission" date="2025-08" db="UniProtKB">
        <authorList>
            <consortium name="RefSeq"/>
        </authorList>
    </citation>
    <scope>IDENTIFICATION</scope>
    <source>
        <tissue evidence="2">Whole body</tissue>
    </source>
</reference>
<dbReference type="OrthoDB" id="6599552at2759"/>